<evidence type="ECO:0000256" key="3">
    <source>
        <dbReference type="ARBA" id="ARBA00023274"/>
    </source>
</evidence>
<dbReference type="AlphaFoldDB" id="A0A9D2AV52"/>
<dbReference type="GO" id="GO:0003735">
    <property type="term" value="F:structural constituent of ribosome"/>
    <property type="evidence" value="ECO:0007669"/>
    <property type="project" value="InterPro"/>
</dbReference>
<protein>
    <recommendedName>
        <fullName evidence="4 5">Large ribosomal subunit protein uL24</fullName>
    </recommendedName>
</protein>
<dbReference type="SUPFAM" id="SSF50104">
    <property type="entry name" value="Translation proteins SH3-like domain"/>
    <property type="match status" value="1"/>
</dbReference>
<dbReference type="HAMAP" id="MF_01326_B">
    <property type="entry name" value="Ribosomal_uL24_B"/>
    <property type="match status" value="1"/>
</dbReference>
<evidence type="ECO:0000256" key="6">
    <source>
        <dbReference type="RuleBase" id="RU003477"/>
    </source>
</evidence>
<evidence type="ECO:0000313" key="9">
    <source>
        <dbReference type="EMBL" id="HIX50274.1"/>
    </source>
</evidence>
<comment type="function">
    <text evidence="5">One of the proteins that surrounds the polypeptide exit tunnel on the outside of the subunit.</text>
</comment>
<dbReference type="InterPro" id="IPR005824">
    <property type="entry name" value="KOW"/>
</dbReference>
<dbReference type="NCBIfam" id="TIGR01079">
    <property type="entry name" value="rplX_bact"/>
    <property type="match status" value="1"/>
</dbReference>
<dbReference type="Pfam" id="PF17136">
    <property type="entry name" value="ribosomal_L24"/>
    <property type="match status" value="1"/>
</dbReference>
<keyword evidence="5" id="KW-0699">rRNA-binding</keyword>
<reference evidence="9" key="1">
    <citation type="journal article" date="2021" name="PeerJ">
        <title>Extensive microbial diversity within the chicken gut microbiome revealed by metagenomics and culture.</title>
        <authorList>
            <person name="Gilroy R."/>
            <person name="Ravi A."/>
            <person name="Getino M."/>
            <person name="Pursley I."/>
            <person name="Horton D.L."/>
            <person name="Alikhan N.F."/>
            <person name="Baker D."/>
            <person name="Gharbi K."/>
            <person name="Hall N."/>
            <person name="Watson M."/>
            <person name="Adriaenssens E.M."/>
            <person name="Foster-Nyarko E."/>
            <person name="Jarju S."/>
            <person name="Secka A."/>
            <person name="Antonio M."/>
            <person name="Oren A."/>
            <person name="Chaudhuri R.R."/>
            <person name="La Ragione R."/>
            <person name="Hildebrand F."/>
            <person name="Pallen M.J."/>
        </authorList>
    </citation>
    <scope>NUCLEOTIDE SEQUENCE</scope>
    <source>
        <strain evidence="9">2189</strain>
    </source>
</reference>
<dbReference type="PROSITE" id="PS01108">
    <property type="entry name" value="RIBOSOMAL_L24"/>
    <property type="match status" value="1"/>
</dbReference>
<evidence type="ECO:0000256" key="1">
    <source>
        <dbReference type="ARBA" id="ARBA00010618"/>
    </source>
</evidence>
<dbReference type="GO" id="GO:0006412">
    <property type="term" value="P:translation"/>
    <property type="evidence" value="ECO:0007669"/>
    <property type="project" value="UniProtKB-UniRule"/>
</dbReference>
<evidence type="ECO:0000256" key="2">
    <source>
        <dbReference type="ARBA" id="ARBA00022980"/>
    </source>
</evidence>
<dbReference type="GO" id="GO:0019843">
    <property type="term" value="F:rRNA binding"/>
    <property type="evidence" value="ECO:0007669"/>
    <property type="project" value="UniProtKB-UniRule"/>
</dbReference>
<dbReference type="InterPro" id="IPR014722">
    <property type="entry name" value="Rib_uL2_dom2"/>
</dbReference>
<name>A0A9D2AV52_9FIRM</name>
<organism evidence="9 10">
    <name type="scientific">Candidatus Borkfalkia faecavium</name>
    <dbReference type="NCBI Taxonomy" id="2838508"/>
    <lineage>
        <taxon>Bacteria</taxon>
        <taxon>Bacillati</taxon>
        <taxon>Bacillota</taxon>
        <taxon>Clostridia</taxon>
        <taxon>Christensenellales</taxon>
        <taxon>Christensenellaceae</taxon>
        <taxon>Candidatus Borkfalkia</taxon>
    </lineage>
</organism>
<proteinExistence type="inferred from homology"/>
<dbReference type="EMBL" id="DXEW01000017">
    <property type="protein sequence ID" value="HIX50274.1"/>
    <property type="molecule type" value="Genomic_DNA"/>
</dbReference>
<sequence length="143" mass="15613">MNVKLNDTVVVIAGKDKGKTGKVVNTSPKAGRVTVQGVNLQKRHRKARKAGDVSQIIEREGSIDVSNVMVICDKCGKATRVKHAFVEEDGKMKKVRVCKCGAVLDKAYKKPSKSAPKAEEEAPKKRVRKRTAKAEAAAEEEKD</sequence>
<dbReference type="Gene3D" id="2.30.30.30">
    <property type="match status" value="1"/>
</dbReference>
<comment type="subunit">
    <text evidence="5">Part of the 50S ribosomal subunit.</text>
</comment>
<evidence type="ECO:0000256" key="4">
    <source>
        <dbReference type="ARBA" id="ARBA00035206"/>
    </source>
</evidence>
<keyword evidence="5" id="KW-0694">RNA-binding</keyword>
<evidence type="ECO:0000259" key="8">
    <source>
        <dbReference type="SMART" id="SM00739"/>
    </source>
</evidence>
<dbReference type="InterPro" id="IPR057264">
    <property type="entry name" value="Ribosomal_uL24_C"/>
</dbReference>
<dbReference type="Proteomes" id="UP000886847">
    <property type="component" value="Unassembled WGS sequence"/>
</dbReference>
<evidence type="ECO:0000313" key="10">
    <source>
        <dbReference type="Proteomes" id="UP000886847"/>
    </source>
</evidence>
<dbReference type="Pfam" id="PF00467">
    <property type="entry name" value="KOW"/>
    <property type="match status" value="1"/>
</dbReference>
<feature type="region of interest" description="Disordered" evidence="7">
    <location>
        <begin position="108"/>
        <end position="143"/>
    </location>
</feature>
<dbReference type="CDD" id="cd06089">
    <property type="entry name" value="KOW_RPL26"/>
    <property type="match status" value="1"/>
</dbReference>
<dbReference type="InterPro" id="IPR041988">
    <property type="entry name" value="Ribosomal_uL24_KOW"/>
</dbReference>
<dbReference type="InterPro" id="IPR005825">
    <property type="entry name" value="Ribosomal_uL24_CS"/>
</dbReference>
<feature type="domain" description="KOW" evidence="8">
    <location>
        <begin position="2"/>
        <end position="29"/>
    </location>
</feature>
<keyword evidence="3 5" id="KW-0687">Ribonucleoprotein</keyword>
<evidence type="ECO:0000256" key="5">
    <source>
        <dbReference type="HAMAP-Rule" id="MF_01326"/>
    </source>
</evidence>
<comment type="similarity">
    <text evidence="1 5 6">Belongs to the universal ribosomal protein uL24 family.</text>
</comment>
<gene>
    <name evidence="5 9" type="primary">rplX</name>
    <name evidence="9" type="ORF">H9851_03220</name>
</gene>
<dbReference type="InterPro" id="IPR008991">
    <property type="entry name" value="Translation_prot_SH3-like_sf"/>
</dbReference>
<dbReference type="SMART" id="SM00739">
    <property type="entry name" value="KOW"/>
    <property type="match status" value="1"/>
</dbReference>
<dbReference type="GO" id="GO:1990904">
    <property type="term" value="C:ribonucleoprotein complex"/>
    <property type="evidence" value="ECO:0007669"/>
    <property type="project" value="UniProtKB-KW"/>
</dbReference>
<dbReference type="PANTHER" id="PTHR12903">
    <property type="entry name" value="MITOCHONDRIAL RIBOSOMAL PROTEIN L24"/>
    <property type="match status" value="1"/>
</dbReference>
<reference evidence="9" key="2">
    <citation type="submission" date="2021-04" db="EMBL/GenBank/DDBJ databases">
        <authorList>
            <person name="Gilroy R."/>
        </authorList>
    </citation>
    <scope>NUCLEOTIDE SEQUENCE</scope>
    <source>
        <strain evidence="9">2189</strain>
    </source>
</reference>
<dbReference type="InterPro" id="IPR003256">
    <property type="entry name" value="Ribosomal_uL24"/>
</dbReference>
<comment type="function">
    <text evidence="5">One of two assembly initiator proteins, it binds directly to the 5'-end of the 23S rRNA, where it nucleates assembly of the 50S subunit.</text>
</comment>
<dbReference type="GO" id="GO:0005840">
    <property type="term" value="C:ribosome"/>
    <property type="evidence" value="ECO:0007669"/>
    <property type="project" value="UniProtKB-KW"/>
</dbReference>
<comment type="caution">
    <text evidence="9">The sequence shown here is derived from an EMBL/GenBank/DDBJ whole genome shotgun (WGS) entry which is preliminary data.</text>
</comment>
<accession>A0A9D2AV52</accession>
<keyword evidence="2 5" id="KW-0689">Ribosomal protein</keyword>
<evidence type="ECO:0000256" key="7">
    <source>
        <dbReference type="SAM" id="MobiDB-lite"/>
    </source>
</evidence>